<protein>
    <submittedName>
        <fullName evidence="6">Uncharacterized protein</fullName>
    </submittedName>
</protein>
<comment type="subcellular location">
    <subcellularLocation>
        <location evidence="1">Nucleus</location>
    </subcellularLocation>
</comment>
<dbReference type="SMART" id="SM00225">
    <property type="entry name" value="BTB"/>
    <property type="match status" value="1"/>
</dbReference>
<organism evidence="6 7">
    <name type="scientific">Rhamnusium bicolor</name>
    <dbReference type="NCBI Taxonomy" id="1586634"/>
    <lineage>
        <taxon>Eukaryota</taxon>
        <taxon>Metazoa</taxon>
        <taxon>Ecdysozoa</taxon>
        <taxon>Arthropoda</taxon>
        <taxon>Hexapoda</taxon>
        <taxon>Insecta</taxon>
        <taxon>Pterygota</taxon>
        <taxon>Neoptera</taxon>
        <taxon>Endopterygota</taxon>
        <taxon>Coleoptera</taxon>
        <taxon>Polyphaga</taxon>
        <taxon>Cucujiformia</taxon>
        <taxon>Chrysomeloidea</taxon>
        <taxon>Cerambycidae</taxon>
        <taxon>Lepturinae</taxon>
        <taxon>Rhagiini</taxon>
        <taxon>Rhamnusium</taxon>
    </lineage>
</organism>
<dbReference type="InterPro" id="IPR013087">
    <property type="entry name" value="Znf_C2H2_type"/>
</dbReference>
<dbReference type="Gene3D" id="3.30.160.60">
    <property type="entry name" value="Classic Zinc Finger"/>
    <property type="match status" value="1"/>
</dbReference>
<dbReference type="EMBL" id="JANEYF010004577">
    <property type="protein sequence ID" value="KAJ8930709.1"/>
    <property type="molecule type" value="Genomic_DNA"/>
</dbReference>
<keyword evidence="3" id="KW-0479">Metal-binding</keyword>
<gene>
    <name evidence="6" type="ORF">NQ314_016474</name>
</gene>
<dbReference type="Gene3D" id="3.30.710.10">
    <property type="entry name" value="Potassium Channel Kv1.1, Chain A"/>
    <property type="match status" value="1"/>
</dbReference>
<dbReference type="GO" id="GO:0048666">
    <property type="term" value="P:neuron development"/>
    <property type="evidence" value="ECO:0007669"/>
    <property type="project" value="UniProtKB-ARBA"/>
</dbReference>
<evidence type="ECO:0000313" key="6">
    <source>
        <dbReference type="EMBL" id="KAJ8930709.1"/>
    </source>
</evidence>
<evidence type="ECO:0000256" key="1">
    <source>
        <dbReference type="ARBA" id="ARBA00004123"/>
    </source>
</evidence>
<dbReference type="GO" id="GO:0006357">
    <property type="term" value="P:regulation of transcription by RNA polymerase II"/>
    <property type="evidence" value="ECO:0007669"/>
    <property type="project" value="TreeGrafter"/>
</dbReference>
<dbReference type="SUPFAM" id="SSF57667">
    <property type="entry name" value="beta-beta-alpha zinc fingers"/>
    <property type="match status" value="1"/>
</dbReference>
<name>A0AAV8WW84_9CUCU</name>
<dbReference type="PROSITE" id="PS50097">
    <property type="entry name" value="BTB"/>
    <property type="match status" value="1"/>
</dbReference>
<evidence type="ECO:0000256" key="3">
    <source>
        <dbReference type="PROSITE-ProRule" id="PRU00042"/>
    </source>
</evidence>
<evidence type="ECO:0000313" key="7">
    <source>
        <dbReference type="Proteomes" id="UP001162156"/>
    </source>
</evidence>
<feature type="domain" description="C2H2-type" evidence="5">
    <location>
        <begin position="349"/>
        <end position="377"/>
    </location>
</feature>
<dbReference type="PANTHER" id="PTHR23110:SF99">
    <property type="entry name" value="BROAD-COMPLEX CORE PROTEIN ISOFORM 6"/>
    <property type="match status" value="1"/>
</dbReference>
<dbReference type="PROSITE" id="PS50157">
    <property type="entry name" value="ZINC_FINGER_C2H2_2"/>
    <property type="match status" value="2"/>
</dbReference>
<keyword evidence="3" id="KW-0863">Zinc-finger</keyword>
<keyword evidence="3" id="KW-0862">Zinc</keyword>
<proteinExistence type="predicted"/>
<evidence type="ECO:0000259" key="5">
    <source>
        <dbReference type="PROSITE" id="PS50157"/>
    </source>
</evidence>
<dbReference type="InterPro" id="IPR036236">
    <property type="entry name" value="Znf_C2H2_sf"/>
</dbReference>
<dbReference type="PANTHER" id="PTHR23110">
    <property type="entry name" value="BTB DOMAIN TRANSCRIPTION FACTOR"/>
    <property type="match status" value="1"/>
</dbReference>
<evidence type="ECO:0000256" key="2">
    <source>
        <dbReference type="ARBA" id="ARBA00023242"/>
    </source>
</evidence>
<keyword evidence="7" id="KW-1185">Reference proteome</keyword>
<comment type="caution">
    <text evidence="6">The sequence shown here is derived from an EMBL/GenBank/DDBJ whole genome shotgun (WGS) entry which is preliminary data.</text>
</comment>
<dbReference type="GO" id="GO:0003006">
    <property type="term" value="P:developmental process involved in reproduction"/>
    <property type="evidence" value="ECO:0007669"/>
    <property type="project" value="UniProtKB-ARBA"/>
</dbReference>
<dbReference type="Proteomes" id="UP001162156">
    <property type="component" value="Unassembled WGS sequence"/>
</dbReference>
<feature type="domain" description="C2H2-type" evidence="5">
    <location>
        <begin position="379"/>
        <end position="406"/>
    </location>
</feature>
<dbReference type="AlphaFoldDB" id="A0AAV8WW84"/>
<dbReference type="GO" id="GO:0008270">
    <property type="term" value="F:zinc ion binding"/>
    <property type="evidence" value="ECO:0007669"/>
    <property type="project" value="UniProtKB-KW"/>
</dbReference>
<dbReference type="Pfam" id="PF00651">
    <property type="entry name" value="BTB"/>
    <property type="match status" value="1"/>
</dbReference>
<dbReference type="SMART" id="SM00355">
    <property type="entry name" value="ZnF_C2H2"/>
    <property type="match status" value="2"/>
</dbReference>
<feature type="domain" description="BTB" evidence="4">
    <location>
        <begin position="31"/>
        <end position="96"/>
    </location>
</feature>
<sequence>MTSKHFCLKWTRFQTNILSAFESLQNSEDLADVTLTCDGISLKAHKFILSACSPYFRTIFKENPCSHPIVILKDVAYVDLIAIVNFMYHGEVMVSEEQLSSFLHTAMVLQVSGLMNTNETAPKKQVIASKKSKMSNTESLECLSKKAKVSPKPKKILPALISSDDLQKEMEQSSPSQFEVVEVDRIKTESEMELGSNSEFCGDVNENVEVIVGDKAETQGSILEAALEVRDKPSSILERSLTSQAVSGKSPSSIPFQGDKICIHPDLPKTIFIPRKPPEVDIEKRIIRSSSESSSPSTFDRPSEILQQCIKIEGEHYENLEIISTEDFKEVTFSTRNIDLQPHHSSQCGNCPHCGKVYSNQSALKYHVRLVHSDLTNMYCCHLCPESFDYREGYKKHMADVHLIRN</sequence>
<reference evidence="6" key="1">
    <citation type="journal article" date="2023" name="Insect Mol. Biol.">
        <title>Genome sequencing provides insights into the evolution of gene families encoding plant cell wall-degrading enzymes in longhorned beetles.</title>
        <authorList>
            <person name="Shin N.R."/>
            <person name="Okamura Y."/>
            <person name="Kirsch R."/>
            <person name="Pauchet Y."/>
        </authorList>
    </citation>
    <scope>NUCLEOTIDE SEQUENCE</scope>
    <source>
        <strain evidence="6">RBIC_L_NR</strain>
    </source>
</reference>
<dbReference type="PROSITE" id="PS00028">
    <property type="entry name" value="ZINC_FINGER_C2H2_1"/>
    <property type="match status" value="2"/>
</dbReference>
<dbReference type="CDD" id="cd18315">
    <property type="entry name" value="BTB_POZ_BAB-like"/>
    <property type="match status" value="1"/>
</dbReference>
<dbReference type="SUPFAM" id="SSF54695">
    <property type="entry name" value="POZ domain"/>
    <property type="match status" value="1"/>
</dbReference>
<dbReference type="InterPro" id="IPR000210">
    <property type="entry name" value="BTB/POZ_dom"/>
</dbReference>
<dbReference type="GO" id="GO:0005634">
    <property type="term" value="C:nucleus"/>
    <property type="evidence" value="ECO:0007669"/>
    <property type="project" value="UniProtKB-SubCell"/>
</dbReference>
<evidence type="ECO:0000259" key="4">
    <source>
        <dbReference type="PROSITE" id="PS50097"/>
    </source>
</evidence>
<dbReference type="InterPro" id="IPR051095">
    <property type="entry name" value="Dros_DevTransReg"/>
</dbReference>
<dbReference type="InterPro" id="IPR011333">
    <property type="entry name" value="SKP1/BTB/POZ_sf"/>
</dbReference>
<keyword evidence="2" id="KW-0539">Nucleus</keyword>
<dbReference type="GO" id="GO:0048513">
    <property type="term" value="P:animal organ development"/>
    <property type="evidence" value="ECO:0007669"/>
    <property type="project" value="UniProtKB-ARBA"/>
</dbReference>
<dbReference type="Pfam" id="PF00096">
    <property type="entry name" value="zf-C2H2"/>
    <property type="match status" value="1"/>
</dbReference>
<accession>A0AAV8WW84</accession>